<proteinExistence type="predicted"/>
<accession>A0ABQ7YA12</accession>
<dbReference type="Proteomes" id="UP000824890">
    <property type="component" value="Unassembled WGS sequence"/>
</dbReference>
<feature type="compositionally biased region" description="Basic and acidic residues" evidence="1">
    <location>
        <begin position="65"/>
        <end position="78"/>
    </location>
</feature>
<evidence type="ECO:0000256" key="1">
    <source>
        <dbReference type="SAM" id="MobiDB-lite"/>
    </source>
</evidence>
<reference evidence="2 3" key="1">
    <citation type="submission" date="2021-05" db="EMBL/GenBank/DDBJ databases">
        <title>Genome Assembly of Synthetic Allotetraploid Brassica napus Reveals Homoeologous Exchanges between Subgenomes.</title>
        <authorList>
            <person name="Davis J.T."/>
        </authorList>
    </citation>
    <scope>NUCLEOTIDE SEQUENCE [LARGE SCALE GENOMIC DNA]</scope>
    <source>
        <strain evidence="3">cv. Da-Ae</strain>
        <tissue evidence="2">Seedling</tissue>
    </source>
</reference>
<feature type="compositionally biased region" description="Basic and acidic residues" evidence="1">
    <location>
        <begin position="1"/>
        <end position="16"/>
    </location>
</feature>
<feature type="compositionally biased region" description="Polar residues" evidence="1">
    <location>
        <begin position="17"/>
        <end position="36"/>
    </location>
</feature>
<gene>
    <name evidence="2" type="ORF">HID58_082254</name>
</gene>
<feature type="non-terminal residue" evidence="2">
    <location>
        <position position="1"/>
    </location>
</feature>
<protein>
    <submittedName>
        <fullName evidence="2">Uncharacterized protein</fullName>
    </submittedName>
</protein>
<feature type="region of interest" description="Disordered" evidence="1">
    <location>
        <begin position="1"/>
        <end position="78"/>
    </location>
</feature>
<keyword evidence="3" id="KW-1185">Reference proteome</keyword>
<sequence>SKTEIMNDGNSRKESETNFSSSLESTNTPHRSSASDSLRRPLQIEEVIKMQLDRKTRNLTSSWRKVRDGRNEKEEGKD</sequence>
<organism evidence="2 3">
    <name type="scientific">Brassica napus</name>
    <name type="common">Rape</name>
    <dbReference type="NCBI Taxonomy" id="3708"/>
    <lineage>
        <taxon>Eukaryota</taxon>
        <taxon>Viridiplantae</taxon>
        <taxon>Streptophyta</taxon>
        <taxon>Embryophyta</taxon>
        <taxon>Tracheophyta</taxon>
        <taxon>Spermatophyta</taxon>
        <taxon>Magnoliopsida</taxon>
        <taxon>eudicotyledons</taxon>
        <taxon>Gunneridae</taxon>
        <taxon>Pentapetalae</taxon>
        <taxon>rosids</taxon>
        <taxon>malvids</taxon>
        <taxon>Brassicales</taxon>
        <taxon>Brassicaceae</taxon>
        <taxon>Brassiceae</taxon>
        <taxon>Brassica</taxon>
    </lineage>
</organism>
<comment type="caution">
    <text evidence="2">The sequence shown here is derived from an EMBL/GenBank/DDBJ whole genome shotgun (WGS) entry which is preliminary data.</text>
</comment>
<feature type="compositionally biased region" description="Basic and acidic residues" evidence="1">
    <location>
        <begin position="37"/>
        <end position="56"/>
    </location>
</feature>
<dbReference type="EMBL" id="JAGKQM010000018">
    <property type="protein sequence ID" value="KAH0865043.1"/>
    <property type="molecule type" value="Genomic_DNA"/>
</dbReference>
<evidence type="ECO:0000313" key="3">
    <source>
        <dbReference type="Proteomes" id="UP000824890"/>
    </source>
</evidence>
<evidence type="ECO:0000313" key="2">
    <source>
        <dbReference type="EMBL" id="KAH0865043.1"/>
    </source>
</evidence>
<name>A0ABQ7YA12_BRANA</name>